<gene>
    <name evidence="2" type="ORF">FrCorBMG51_16195</name>
</gene>
<dbReference type="EMBL" id="JWIO01000027">
    <property type="protein sequence ID" value="KLL10706.1"/>
    <property type="molecule type" value="Genomic_DNA"/>
</dbReference>
<feature type="region of interest" description="Disordered" evidence="1">
    <location>
        <begin position="21"/>
        <end position="62"/>
    </location>
</feature>
<name>A0ABR5F1Y4_9ACTN</name>
<evidence type="ECO:0000313" key="3">
    <source>
        <dbReference type="Proteomes" id="UP000035425"/>
    </source>
</evidence>
<dbReference type="Proteomes" id="UP000035425">
    <property type="component" value="Unassembled WGS sequence"/>
</dbReference>
<sequence>MSSVPLAPTWEPRKITIGVTATAVPASARGRRPGRPWPPSRSQVAAASSTAEMSAEPNRANT</sequence>
<keyword evidence="3" id="KW-1185">Reference proteome</keyword>
<evidence type="ECO:0000256" key="1">
    <source>
        <dbReference type="SAM" id="MobiDB-lite"/>
    </source>
</evidence>
<proteinExistence type="predicted"/>
<organism evidence="2 3">
    <name type="scientific">Protofrankia coriariae</name>
    <dbReference type="NCBI Taxonomy" id="1562887"/>
    <lineage>
        <taxon>Bacteria</taxon>
        <taxon>Bacillati</taxon>
        <taxon>Actinomycetota</taxon>
        <taxon>Actinomycetes</taxon>
        <taxon>Frankiales</taxon>
        <taxon>Frankiaceae</taxon>
        <taxon>Protofrankia</taxon>
    </lineage>
</organism>
<comment type="caution">
    <text evidence="2">The sequence shown here is derived from an EMBL/GenBank/DDBJ whole genome shotgun (WGS) entry which is preliminary data.</text>
</comment>
<feature type="compositionally biased region" description="Low complexity" evidence="1">
    <location>
        <begin position="40"/>
        <end position="56"/>
    </location>
</feature>
<reference evidence="2 3" key="1">
    <citation type="submission" date="2014-12" db="EMBL/GenBank/DDBJ databases">
        <title>Frankia sp. BMG5.1 draft genome.</title>
        <authorList>
            <person name="Gtari M."/>
            <person name="Ghodhbane-Gtari F."/>
            <person name="Nouioui I."/>
            <person name="Ktari A."/>
            <person name="Hezbri K."/>
            <person name="Mimouni W."/>
            <person name="Sbissi I."/>
            <person name="Ayari A."/>
            <person name="Yamanaka T."/>
            <person name="Normand P."/>
            <person name="Tisa L.S."/>
            <person name="Boudabous A."/>
        </authorList>
    </citation>
    <scope>NUCLEOTIDE SEQUENCE [LARGE SCALE GENOMIC DNA]</scope>
    <source>
        <strain evidence="2 3">BMG5.1</strain>
    </source>
</reference>
<accession>A0ABR5F1Y4</accession>
<evidence type="ECO:0000313" key="2">
    <source>
        <dbReference type="EMBL" id="KLL10706.1"/>
    </source>
</evidence>
<protein>
    <submittedName>
        <fullName evidence="2">Uncharacterized protein</fullName>
    </submittedName>
</protein>